<gene>
    <name evidence="2" type="ORF">C7B77_15795</name>
</gene>
<dbReference type="InterPro" id="IPR053853">
    <property type="entry name" value="FitA-like_RHH"/>
</dbReference>
<dbReference type="Proteomes" id="UP000238937">
    <property type="component" value="Unassembled WGS sequence"/>
</dbReference>
<dbReference type="Pfam" id="PF22513">
    <property type="entry name" value="FitA-like_RHH"/>
    <property type="match status" value="1"/>
</dbReference>
<protein>
    <submittedName>
        <fullName evidence="2">Plasmid stability protein</fullName>
    </submittedName>
</protein>
<comment type="caution">
    <text evidence="2">The sequence shown here is derived from an EMBL/GenBank/DDBJ whole genome shotgun (WGS) entry which is preliminary data.</text>
</comment>
<evidence type="ECO:0000313" key="2">
    <source>
        <dbReference type="EMBL" id="PSB55203.1"/>
    </source>
</evidence>
<name>A0A2T1GCW0_9CYAN</name>
<sequence length="91" mass="10077">MSNITIHQLEPDLSHRLEQRAAQHGRTIEDEIKSILSSVLTPEPSPQIVGVASPMENLATTIDRRFADLGEFEIPETPRDAMRAAPNFAAE</sequence>
<accession>A0A2T1GCW0</accession>
<dbReference type="RefSeq" id="WP_106306684.1">
    <property type="nucleotide sequence ID" value="NZ_PVWO01000203.1"/>
</dbReference>
<reference evidence="2 3" key="1">
    <citation type="submission" date="2018-03" db="EMBL/GenBank/DDBJ databases">
        <title>The ancient ancestry and fast evolution of plastids.</title>
        <authorList>
            <person name="Moore K.R."/>
            <person name="Magnabosco C."/>
            <person name="Momper L."/>
            <person name="Gold D.A."/>
            <person name="Bosak T."/>
            <person name="Fournier G.P."/>
        </authorList>
    </citation>
    <scope>NUCLEOTIDE SEQUENCE [LARGE SCALE GENOMIC DNA]</scope>
    <source>
        <strain evidence="2 3">CCALA 037</strain>
    </source>
</reference>
<evidence type="ECO:0000259" key="1">
    <source>
        <dbReference type="Pfam" id="PF22513"/>
    </source>
</evidence>
<dbReference type="EMBL" id="PVWO01000203">
    <property type="protein sequence ID" value="PSB55203.1"/>
    <property type="molecule type" value="Genomic_DNA"/>
</dbReference>
<proteinExistence type="predicted"/>
<dbReference type="Gene3D" id="1.10.1220.10">
    <property type="entry name" value="Met repressor-like"/>
    <property type="match status" value="1"/>
</dbReference>
<feature type="domain" description="Antitoxin FitA-like ribbon-helix-helix" evidence="1">
    <location>
        <begin position="3"/>
        <end position="39"/>
    </location>
</feature>
<evidence type="ECO:0000313" key="3">
    <source>
        <dbReference type="Proteomes" id="UP000238937"/>
    </source>
</evidence>
<dbReference type="InterPro" id="IPR010985">
    <property type="entry name" value="Ribbon_hlx_hlx"/>
</dbReference>
<dbReference type="InterPro" id="IPR013321">
    <property type="entry name" value="Arc_rbn_hlx_hlx"/>
</dbReference>
<dbReference type="OrthoDB" id="27260at2"/>
<dbReference type="SUPFAM" id="SSF47598">
    <property type="entry name" value="Ribbon-helix-helix"/>
    <property type="match status" value="1"/>
</dbReference>
<dbReference type="GO" id="GO:0006355">
    <property type="term" value="P:regulation of DNA-templated transcription"/>
    <property type="evidence" value="ECO:0007669"/>
    <property type="project" value="InterPro"/>
</dbReference>
<dbReference type="AlphaFoldDB" id="A0A2T1GCW0"/>
<keyword evidence="3" id="KW-1185">Reference proteome</keyword>
<organism evidence="2 3">
    <name type="scientific">Chamaesiphon polymorphus CCALA 037</name>
    <dbReference type="NCBI Taxonomy" id="2107692"/>
    <lineage>
        <taxon>Bacteria</taxon>
        <taxon>Bacillati</taxon>
        <taxon>Cyanobacteriota</taxon>
        <taxon>Cyanophyceae</taxon>
        <taxon>Gomontiellales</taxon>
        <taxon>Chamaesiphonaceae</taxon>
        <taxon>Chamaesiphon</taxon>
    </lineage>
</organism>